<evidence type="ECO:0000256" key="3">
    <source>
        <dbReference type="ARBA" id="ARBA00022777"/>
    </source>
</evidence>
<evidence type="ECO:0000256" key="5">
    <source>
        <dbReference type="NCBIfam" id="TIGR01378"/>
    </source>
</evidence>
<dbReference type="InterPro" id="IPR053149">
    <property type="entry name" value="TPK"/>
</dbReference>
<dbReference type="InterPro" id="IPR006282">
    <property type="entry name" value="Thi_PPkinase"/>
</dbReference>
<dbReference type="SMART" id="SM00983">
    <property type="entry name" value="TPK_B1_binding"/>
    <property type="match status" value="1"/>
</dbReference>
<comment type="caution">
    <text evidence="7">The sequence shown here is derived from an EMBL/GenBank/DDBJ whole genome shotgun (WGS) entry which is preliminary data.</text>
</comment>
<dbReference type="PANTHER" id="PTHR41299">
    <property type="entry name" value="THIAMINE PYROPHOSPHOKINASE"/>
    <property type="match status" value="1"/>
</dbReference>
<keyword evidence="1 7" id="KW-0808">Transferase</keyword>
<dbReference type="Gene3D" id="3.40.50.10240">
    <property type="entry name" value="Thiamin pyrophosphokinase, catalytic domain"/>
    <property type="match status" value="1"/>
</dbReference>
<keyword evidence="3" id="KW-0418">Kinase</keyword>
<evidence type="ECO:0000256" key="2">
    <source>
        <dbReference type="ARBA" id="ARBA00022741"/>
    </source>
</evidence>
<feature type="domain" description="Thiamin pyrophosphokinase thiamin-binding" evidence="6">
    <location>
        <begin position="144"/>
        <end position="209"/>
    </location>
</feature>
<dbReference type="NCBIfam" id="TIGR01378">
    <property type="entry name" value="thi_PPkinase"/>
    <property type="match status" value="1"/>
</dbReference>
<name>A0ABW1UPR0_9LACO</name>
<dbReference type="GO" id="GO:0004788">
    <property type="term" value="F:thiamine diphosphokinase activity"/>
    <property type="evidence" value="ECO:0007669"/>
    <property type="project" value="UniProtKB-EC"/>
</dbReference>
<dbReference type="EMBL" id="JBHSSM010000023">
    <property type="protein sequence ID" value="MFC6315980.1"/>
    <property type="molecule type" value="Genomic_DNA"/>
</dbReference>
<accession>A0ABW1UPR0</accession>
<dbReference type="InterPro" id="IPR007373">
    <property type="entry name" value="Thiamin_PyroPKinase_B1-bd"/>
</dbReference>
<dbReference type="EC" id="2.7.6.2" evidence="5"/>
<protein>
    <recommendedName>
        <fullName evidence="5">Thiamine diphosphokinase</fullName>
        <ecNumber evidence="5">2.7.6.2</ecNumber>
    </recommendedName>
</protein>
<dbReference type="Proteomes" id="UP001596310">
    <property type="component" value="Unassembled WGS sequence"/>
</dbReference>
<dbReference type="CDD" id="cd07995">
    <property type="entry name" value="TPK"/>
    <property type="match status" value="1"/>
</dbReference>
<keyword evidence="8" id="KW-1185">Reference proteome</keyword>
<organism evidence="7 8">
    <name type="scientific">Lapidilactobacillus achengensis</name>
    <dbReference type="NCBI Taxonomy" id="2486000"/>
    <lineage>
        <taxon>Bacteria</taxon>
        <taxon>Bacillati</taxon>
        <taxon>Bacillota</taxon>
        <taxon>Bacilli</taxon>
        <taxon>Lactobacillales</taxon>
        <taxon>Lactobacillaceae</taxon>
        <taxon>Lapidilactobacillus</taxon>
    </lineage>
</organism>
<dbReference type="Pfam" id="PF04265">
    <property type="entry name" value="TPK_B1_binding"/>
    <property type="match status" value="1"/>
</dbReference>
<proteinExistence type="predicted"/>
<dbReference type="InterPro" id="IPR036759">
    <property type="entry name" value="TPK_catalytic_sf"/>
</dbReference>
<evidence type="ECO:0000313" key="8">
    <source>
        <dbReference type="Proteomes" id="UP001596310"/>
    </source>
</evidence>
<dbReference type="PANTHER" id="PTHR41299:SF1">
    <property type="entry name" value="THIAMINE PYROPHOSPHOKINASE"/>
    <property type="match status" value="1"/>
</dbReference>
<evidence type="ECO:0000259" key="6">
    <source>
        <dbReference type="SMART" id="SM00983"/>
    </source>
</evidence>
<sequence>MSRTVCIMLGGPTAQIPPLPTAPSALWIGVDHGLIYLLDHGITPAIGLGDFDSLSVTERHRIEQTIPDLRYTTPEKDFTDSQWALTTAFTDLQADQVELYGATGGRLDHELVNFFMMTMPAYAPWLGRVTLIDRQNVIRFYGPGTYTLPPDPAYRYLAFVSLTAVEKLTLRQVKYPLSAYTAAFPTSWSSNEFLPDTAAVFSFDAGVVAVILTRD</sequence>
<gene>
    <name evidence="7" type="ORF">ACFQHW_10440</name>
</gene>
<evidence type="ECO:0000256" key="1">
    <source>
        <dbReference type="ARBA" id="ARBA00022679"/>
    </source>
</evidence>
<reference evidence="8" key="1">
    <citation type="journal article" date="2019" name="Int. J. Syst. Evol. Microbiol.">
        <title>The Global Catalogue of Microorganisms (GCM) 10K type strain sequencing project: providing services to taxonomists for standard genome sequencing and annotation.</title>
        <authorList>
            <consortium name="The Broad Institute Genomics Platform"/>
            <consortium name="The Broad Institute Genome Sequencing Center for Infectious Disease"/>
            <person name="Wu L."/>
            <person name="Ma J."/>
        </authorList>
    </citation>
    <scope>NUCLEOTIDE SEQUENCE [LARGE SCALE GENOMIC DNA]</scope>
    <source>
        <strain evidence="8">CCM 8897</strain>
    </source>
</reference>
<keyword evidence="2" id="KW-0547">Nucleotide-binding</keyword>
<dbReference type="RefSeq" id="WP_225422212.1">
    <property type="nucleotide sequence ID" value="NZ_JBHSSM010000023.1"/>
</dbReference>
<evidence type="ECO:0000256" key="4">
    <source>
        <dbReference type="ARBA" id="ARBA00022840"/>
    </source>
</evidence>
<dbReference type="InterPro" id="IPR007371">
    <property type="entry name" value="TPK_catalytic"/>
</dbReference>
<keyword evidence="4" id="KW-0067">ATP-binding</keyword>
<evidence type="ECO:0000313" key="7">
    <source>
        <dbReference type="EMBL" id="MFC6315980.1"/>
    </source>
</evidence>
<dbReference type="Pfam" id="PF04263">
    <property type="entry name" value="TPK_catalytic"/>
    <property type="match status" value="1"/>
</dbReference>
<dbReference type="SUPFAM" id="SSF63999">
    <property type="entry name" value="Thiamin pyrophosphokinase, catalytic domain"/>
    <property type="match status" value="1"/>
</dbReference>